<keyword evidence="2" id="KW-0121">Carboxypeptidase</keyword>
<dbReference type="Gene3D" id="6.10.250.940">
    <property type="match status" value="1"/>
</dbReference>
<feature type="signal peptide" evidence="2">
    <location>
        <begin position="1"/>
        <end position="20"/>
    </location>
</feature>
<dbReference type="InterPro" id="IPR029058">
    <property type="entry name" value="AB_hydrolase_fold"/>
</dbReference>
<dbReference type="PANTHER" id="PTHR11802:SF201">
    <property type="entry name" value="CARBOXYPEPTIDASE"/>
    <property type="match status" value="1"/>
</dbReference>
<name>A0A0M0J6Y3_9EUKA</name>
<reference evidence="5" key="1">
    <citation type="journal article" date="2015" name="PLoS Genet.">
        <title>Genome Sequence and Transcriptome Analyses of Chrysochromulina tobin: Metabolic Tools for Enhanced Algal Fitness in the Prominent Order Prymnesiales (Haptophyceae).</title>
        <authorList>
            <person name="Hovde B.T."/>
            <person name="Deodato C.R."/>
            <person name="Hunsperger H.M."/>
            <person name="Ryken S.A."/>
            <person name="Yost W."/>
            <person name="Jha R.K."/>
            <person name="Patterson J."/>
            <person name="Monnat R.J. Jr."/>
            <person name="Barlow S.B."/>
            <person name="Starkenburg S.R."/>
            <person name="Cattolico R.A."/>
        </authorList>
    </citation>
    <scope>NUCLEOTIDE SEQUENCE</scope>
    <source>
        <strain evidence="5">CCMP291</strain>
    </source>
</reference>
<keyword evidence="2" id="KW-0732">Signal</keyword>
<dbReference type="InterPro" id="IPR001563">
    <property type="entry name" value="Peptidase_S10"/>
</dbReference>
<sequence length="510" mass="55681">MLLSSLHTLVRVVLFGAASAAKVTSLPGLATSPCFNHSSGYLSTGTSRDTHLFYWYHEAVADPKSKPLLLWLNGGPGCSSLGGTFTELGPFVVQKTLNVTFNPYSFNKVANVLFLEQPAGVGFSYPNLPANDTVTAYETYKALLAFFNLHPDLRGRPFYVMGESYGGHYVPETVAAIQAGNAALAPSAPERINIKGFAVGNGYTDWFLDFNANVPNTRYHALTSQSLLDSADVACNGSYARCFWQRPDVECPAACGEAVDRATALARDGSIDIYDIYVDVCLEGQQRLKTQAFMLLEEQQRAKQQRHNAQRAPTAVEEEATVDHSGSALDGRGRRTQTTISPIYPTCADAYSAAYLNLPAVQQAIGVRPGTIPGGKWSDCGNVQYDFNYLSELPRYKQWVAEGELQILIYNGDADYILSHMGNSAWINQGLALNKTREWTKWRGSDGQVAGYFEEYATAGVPLTFLTVKGAGHMVPRDRPKHALDMLTRFLAGGDFDKVPLAPDTPLCPP</sequence>
<dbReference type="InterPro" id="IPR033124">
    <property type="entry name" value="Ser_caboxypep_his_AS"/>
</dbReference>
<dbReference type="OrthoDB" id="443318at2759"/>
<evidence type="ECO:0000256" key="2">
    <source>
        <dbReference type="RuleBase" id="RU361156"/>
    </source>
</evidence>
<evidence type="ECO:0000313" key="4">
    <source>
        <dbReference type="EMBL" id="KOO22361.1"/>
    </source>
</evidence>
<dbReference type="PROSITE" id="PS00131">
    <property type="entry name" value="CARBOXYPEPT_SER_SER"/>
    <property type="match status" value="1"/>
</dbReference>
<dbReference type="PROSITE" id="PS00560">
    <property type="entry name" value="CARBOXYPEPT_SER_HIS"/>
    <property type="match status" value="1"/>
</dbReference>
<dbReference type="GO" id="GO:0004185">
    <property type="term" value="F:serine-type carboxypeptidase activity"/>
    <property type="evidence" value="ECO:0007669"/>
    <property type="project" value="UniProtKB-UniRule"/>
</dbReference>
<dbReference type="EC" id="3.4.16.-" evidence="2"/>
<protein>
    <recommendedName>
        <fullName evidence="2">Carboxypeptidase</fullName>
        <ecNumber evidence="2">3.4.16.-</ecNumber>
    </recommendedName>
</protein>
<dbReference type="PRINTS" id="PR00724">
    <property type="entry name" value="CRBOXYPTASEC"/>
</dbReference>
<keyword evidence="2" id="KW-0378">Hydrolase</keyword>
<dbReference type="EMBL" id="JWZX01003284">
    <property type="protein sequence ID" value="KOO22361.1"/>
    <property type="molecule type" value="Genomic_DNA"/>
</dbReference>
<comment type="similarity">
    <text evidence="1 2">Belongs to the peptidase S10 family.</text>
</comment>
<evidence type="ECO:0000313" key="5">
    <source>
        <dbReference type="Proteomes" id="UP000037460"/>
    </source>
</evidence>
<feature type="region of interest" description="Disordered" evidence="3">
    <location>
        <begin position="310"/>
        <end position="334"/>
    </location>
</feature>
<accession>A0A0M0J6Y3</accession>
<keyword evidence="5" id="KW-1185">Reference proteome</keyword>
<dbReference type="AlphaFoldDB" id="A0A0M0J6Y3"/>
<dbReference type="Pfam" id="PF00450">
    <property type="entry name" value="Peptidase_S10"/>
    <property type="match status" value="1"/>
</dbReference>
<dbReference type="PANTHER" id="PTHR11802">
    <property type="entry name" value="SERINE PROTEASE FAMILY S10 SERINE CARBOXYPEPTIDASE"/>
    <property type="match status" value="1"/>
</dbReference>
<dbReference type="Proteomes" id="UP000037460">
    <property type="component" value="Unassembled WGS sequence"/>
</dbReference>
<evidence type="ECO:0000256" key="1">
    <source>
        <dbReference type="ARBA" id="ARBA00009431"/>
    </source>
</evidence>
<dbReference type="SUPFAM" id="SSF53474">
    <property type="entry name" value="alpha/beta-Hydrolases"/>
    <property type="match status" value="1"/>
</dbReference>
<gene>
    <name evidence="4" type="ORF">Ctob_002105</name>
</gene>
<dbReference type="Gene3D" id="3.40.50.1820">
    <property type="entry name" value="alpha/beta hydrolase"/>
    <property type="match status" value="1"/>
</dbReference>
<feature type="chain" id="PRO_5005395233" description="Carboxypeptidase" evidence="2">
    <location>
        <begin position="21"/>
        <end position="510"/>
    </location>
</feature>
<dbReference type="GO" id="GO:0006508">
    <property type="term" value="P:proteolysis"/>
    <property type="evidence" value="ECO:0007669"/>
    <property type="project" value="UniProtKB-KW"/>
</dbReference>
<evidence type="ECO:0000256" key="3">
    <source>
        <dbReference type="SAM" id="MobiDB-lite"/>
    </source>
</evidence>
<proteinExistence type="inferred from homology"/>
<organism evidence="4 5">
    <name type="scientific">Chrysochromulina tobinii</name>
    <dbReference type="NCBI Taxonomy" id="1460289"/>
    <lineage>
        <taxon>Eukaryota</taxon>
        <taxon>Haptista</taxon>
        <taxon>Haptophyta</taxon>
        <taxon>Prymnesiophyceae</taxon>
        <taxon>Prymnesiales</taxon>
        <taxon>Chrysochromulinaceae</taxon>
        <taxon>Chrysochromulina</taxon>
    </lineage>
</organism>
<keyword evidence="2" id="KW-0645">Protease</keyword>
<comment type="caution">
    <text evidence="4">The sequence shown here is derived from an EMBL/GenBank/DDBJ whole genome shotgun (WGS) entry which is preliminary data.</text>
</comment>
<dbReference type="InterPro" id="IPR018202">
    <property type="entry name" value="Ser_caboxypep_ser_AS"/>
</dbReference>
<dbReference type="Gene3D" id="3.40.50.11320">
    <property type="match status" value="1"/>
</dbReference>